<dbReference type="EMBL" id="JAOCAE010000001">
    <property type="protein sequence ID" value="MDH1234489.1"/>
    <property type="molecule type" value="Genomic_DNA"/>
</dbReference>
<evidence type="ECO:0000313" key="2">
    <source>
        <dbReference type="Proteomes" id="UP001158500"/>
    </source>
</evidence>
<dbReference type="PROSITE" id="PS51257">
    <property type="entry name" value="PROKAR_LIPOPROTEIN"/>
    <property type="match status" value="1"/>
</dbReference>
<dbReference type="Proteomes" id="UP001158500">
    <property type="component" value="Unassembled WGS sequence"/>
</dbReference>
<evidence type="ECO:0000313" key="1">
    <source>
        <dbReference type="EMBL" id="MDH1234489.1"/>
    </source>
</evidence>
<sequence>MRRILVVAALLAAVGCGPESPEQKAQRAAKTCVDSTWAWTMSQRYVRNNLKSPSSAKFAALPLRANLLSGCTHEVVGEFEAQNSFGAMIKQRFSAKMTYDPANNTWKGEDLSIF</sequence>
<dbReference type="AlphaFoldDB" id="A0AA42P494"/>
<gene>
    <name evidence="1" type="ORF">N5C32_00365</name>
</gene>
<reference evidence="1" key="1">
    <citation type="submission" date="2022-09" db="EMBL/GenBank/DDBJ databases">
        <title>Intensive care unit water sources are persistently colonized with multi-drug resistant bacteria and are the site of extensive horizontal gene transfer of antibiotic resistance genes.</title>
        <authorList>
            <person name="Diorio-Toth L."/>
        </authorList>
    </citation>
    <scope>NUCLEOTIDE SEQUENCE</scope>
    <source>
        <strain evidence="1">GD03947</strain>
    </source>
</reference>
<evidence type="ECO:0008006" key="3">
    <source>
        <dbReference type="Google" id="ProtNLM"/>
    </source>
</evidence>
<proteinExistence type="predicted"/>
<protein>
    <recommendedName>
        <fullName evidence="3">Lipoprotein</fullName>
    </recommendedName>
</protein>
<accession>A0AA42P494</accession>
<comment type="caution">
    <text evidence="1">The sequence shown here is derived from an EMBL/GenBank/DDBJ whole genome shotgun (WGS) entry which is preliminary data.</text>
</comment>
<name>A0AA42P494_STUST</name>
<organism evidence="1 2">
    <name type="scientific">Stutzerimonas stutzeri</name>
    <name type="common">Pseudomonas stutzeri</name>
    <dbReference type="NCBI Taxonomy" id="316"/>
    <lineage>
        <taxon>Bacteria</taxon>
        <taxon>Pseudomonadati</taxon>
        <taxon>Pseudomonadota</taxon>
        <taxon>Gammaproteobacteria</taxon>
        <taxon>Pseudomonadales</taxon>
        <taxon>Pseudomonadaceae</taxon>
        <taxon>Stutzerimonas</taxon>
    </lineage>
</organism>
<dbReference type="RefSeq" id="WP_279640966.1">
    <property type="nucleotide sequence ID" value="NZ_JAOCAE010000001.1"/>
</dbReference>